<dbReference type="EMBL" id="AP022562">
    <property type="protein sequence ID" value="BBX14492.1"/>
    <property type="molecule type" value="Genomic_DNA"/>
</dbReference>
<organism evidence="2 3">
    <name type="scientific">Mycobacterium novum</name>
    <dbReference type="NCBI Taxonomy" id="2492438"/>
    <lineage>
        <taxon>Bacteria</taxon>
        <taxon>Bacillati</taxon>
        <taxon>Actinomycetota</taxon>
        <taxon>Actinomycetes</taxon>
        <taxon>Mycobacteriales</taxon>
        <taxon>Mycobacteriaceae</taxon>
        <taxon>Mycobacterium</taxon>
    </lineage>
</organism>
<name>A0A7I7JTT7_9MYCO</name>
<proteinExistence type="predicted"/>
<feature type="region of interest" description="Disordered" evidence="1">
    <location>
        <begin position="225"/>
        <end position="245"/>
    </location>
</feature>
<keyword evidence="3" id="KW-1185">Reference proteome</keyword>
<dbReference type="KEGG" id="mnm:MNVM_35730"/>
<protein>
    <recommendedName>
        <fullName evidence="4">Phosphodiesterase</fullName>
    </recommendedName>
</protein>
<dbReference type="AlphaFoldDB" id="A0A7I7JTT7"/>
<dbReference type="RefSeq" id="WP_013829404.1">
    <property type="nucleotide sequence ID" value="NZ_AP022562.1"/>
</dbReference>
<evidence type="ECO:0000313" key="2">
    <source>
        <dbReference type="EMBL" id="BBX14492.1"/>
    </source>
</evidence>
<gene>
    <name evidence="2" type="ORF">MNVM_35730</name>
</gene>
<evidence type="ECO:0008006" key="4">
    <source>
        <dbReference type="Google" id="ProtNLM"/>
    </source>
</evidence>
<reference evidence="2 3" key="1">
    <citation type="journal article" date="2019" name="Emerg. Microbes Infect.">
        <title>Comprehensive subspecies identification of 175 nontuberculous mycobacteria species based on 7547 genomic profiles.</title>
        <authorList>
            <person name="Matsumoto Y."/>
            <person name="Kinjo T."/>
            <person name="Motooka D."/>
            <person name="Nabeya D."/>
            <person name="Jung N."/>
            <person name="Uechi K."/>
            <person name="Horii T."/>
            <person name="Iida T."/>
            <person name="Fujita J."/>
            <person name="Nakamura S."/>
        </authorList>
    </citation>
    <scope>NUCLEOTIDE SEQUENCE [LARGE SCALE GENOMIC DNA]</scope>
    <source>
        <strain evidence="2 3">JCM 6391</strain>
    </source>
</reference>
<accession>A0A7I7JTT7</accession>
<evidence type="ECO:0000313" key="3">
    <source>
        <dbReference type="Proteomes" id="UP000466997"/>
    </source>
</evidence>
<dbReference type="Proteomes" id="UP000466997">
    <property type="component" value="Chromosome"/>
</dbReference>
<evidence type="ECO:0000256" key="1">
    <source>
        <dbReference type="SAM" id="MobiDB-lite"/>
    </source>
</evidence>
<sequence>MARRRAAALTGPAARVFRWGAAARHRRLFHPSGVLATGFLDRVAPADEGLPVGSSAVVARVSKGVGTPGAAPDAVGLALRVPFSQHDPDCWDILLVSAGSGVFGRALGLRPVLSWAGLTMTTLMPLGYREATWWLRARLVTSVHGYGLALGSMRREIERGRVCFELDQAHGTGDFRPLADLVLTGLDQCHGACHDVSFDPIVNTAPGVVLRPRWLAALRAQAYRGSRDGRGAPPVTRRAAGRPDA</sequence>